<dbReference type="InterPro" id="IPR050361">
    <property type="entry name" value="MPP/UQCRC_Complex"/>
</dbReference>
<dbReference type="EMBL" id="JBHSOZ010000003">
    <property type="protein sequence ID" value="MFC5712088.1"/>
    <property type="molecule type" value="Genomic_DNA"/>
</dbReference>
<sequence length="424" mass="48685">MIQEETYSVKGLHVHVVPTDKFKTNTVVLQVKAPLKKETVTQRSLLANVLKSATKNHPTRKDIRLYLDELYGASFGIDVTKKGEAHLISFRIEVANEKYLQDPSPLLTKSLEFLRDVLFDPIMENGGFSESIITEEKRTLKQRLESIFDDKMRYANVRLIEEMCKDEPYGIHPYGSEEEIEKIGKDDLKETYDSMINEDDFDLYVVGDVKENELKKDIQELFRLPEREGSLEASSASITKPEDVREVSEEQDVQQGKLNIGYRTSIIFKDENYPAMQVMNGLFGGFPHSKLFINVREKESLAYYAASRYESSKGLLLVMSGVDQKNYDKALTIIKEQMKAMKDGDFSDKEIEQTKQMLKNQLLEMADVPRGLIEMFYQGVVSGKKRPLDDWLEAIDKVTKEDVIECAKTVEMDTIYFLRGKEAK</sequence>
<evidence type="ECO:0000256" key="1">
    <source>
        <dbReference type="SAM" id="MobiDB-lite"/>
    </source>
</evidence>
<organism evidence="3 4">
    <name type="scientific">Thalassorhabdus alkalitolerans</name>
    <dbReference type="NCBI Taxonomy" id="2282697"/>
    <lineage>
        <taxon>Bacteria</taxon>
        <taxon>Bacillati</taxon>
        <taxon>Bacillota</taxon>
        <taxon>Bacilli</taxon>
        <taxon>Bacillales</taxon>
        <taxon>Bacillaceae</taxon>
        <taxon>Thalassorhabdus</taxon>
    </lineage>
</organism>
<dbReference type="RefSeq" id="WP_385939128.1">
    <property type="nucleotide sequence ID" value="NZ_JBHSOZ010000003.1"/>
</dbReference>
<proteinExistence type="predicted"/>
<evidence type="ECO:0000313" key="4">
    <source>
        <dbReference type="Proteomes" id="UP001596142"/>
    </source>
</evidence>
<name>A0ABW0YLU4_9BACI</name>
<evidence type="ECO:0000259" key="2">
    <source>
        <dbReference type="Pfam" id="PF05193"/>
    </source>
</evidence>
<dbReference type="Gene3D" id="3.30.830.10">
    <property type="entry name" value="Metalloenzyme, LuxS/M16 peptidase-like"/>
    <property type="match status" value="2"/>
</dbReference>
<dbReference type="Proteomes" id="UP001596142">
    <property type="component" value="Unassembled WGS sequence"/>
</dbReference>
<dbReference type="PANTHER" id="PTHR11851:SF186">
    <property type="entry name" value="INACTIVE METALLOPROTEASE YMFF-RELATED"/>
    <property type="match status" value="1"/>
</dbReference>
<dbReference type="InterPro" id="IPR007863">
    <property type="entry name" value="Peptidase_M16_C"/>
</dbReference>
<dbReference type="InterPro" id="IPR011249">
    <property type="entry name" value="Metalloenz_LuxS/M16"/>
</dbReference>
<dbReference type="SUPFAM" id="SSF63411">
    <property type="entry name" value="LuxS/MPP-like metallohydrolase"/>
    <property type="match status" value="2"/>
</dbReference>
<gene>
    <name evidence="3" type="primary">yfmF</name>
    <name evidence="3" type="ORF">ACFPU1_04800</name>
</gene>
<dbReference type="NCBIfam" id="NF047422">
    <property type="entry name" value="YfmF_fam"/>
    <property type="match status" value="1"/>
</dbReference>
<evidence type="ECO:0000313" key="3">
    <source>
        <dbReference type="EMBL" id="MFC5712088.1"/>
    </source>
</evidence>
<reference evidence="4" key="1">
    <citation type="journal article" date="2019" name="Int. J. Syst. Evol. Microbiol.">
        <title>The Global Catalogue of Microorganisms (GCM) 10K type strain sequencing project: providing services to taxonomists for standard genome sequencing and annotation.</title>
        <authorList>
            <consortium name="The Broad Institute Genomics Platform"/>
            <consortium name="The Broad Institute Genome Sequencing Center for Infectious Disease"/>
            <person name="Wu L."/>
            <person name="Ma J."/>
        </authorList>
    </citation>
    <scope>NUCLEOTIDE SEQUENCE [LARGE SCALE GENOMIC DNA]</scope>
    <source>
        <strain evidence="4">CECT 7184</strain>
    </source>
</reference>
<dbReference type="Pfam" id="PF05193">
    <property type="entry name" value="Peptidase_M16_C"/>
    <property type="match status" value="1"/>
</dbReference>
<accession>A0ABW0YLU4</accession>
<comment type="caution">
    <text evidence="3">The sequence shown here is derived from an EMBL/GenBank/DDBJ whole genome shotgun (WGS) entry which is preliminary data.</text>
</comment>
<dbReference type="PANTHER" id="PTHR11851">
    <property type="entry name" value="METALLOPROTEASE"/>
    <property type="match status" value="1"/>
</dbReference>
<feature type="domain" description="Peptidase M16 C-terminal" evidence="2">
    <location>
        <begin position="183"/>
        <end position="358"/>
    </location>
</feature>
<feature type="region of interest" description="Disordered" evidence="1">
    <location>
        <begin position="232"/>
        <end position="251"/>
    </location>
</feature>
<keyword evidence="4" id="KW-1185">Reference proteome</keyword>
<protein>
    <submittedName>
        <fullName evidence="3">EF-P 5-aminopentanol modification-associated protein YfmF</fullName>
    </submittedName>
</protein>